<dbReference type="GO" id="GO:0000981">
    <property type="term" value="F:DNA-binding transcription factor activity, RNA polymerase II-specific"/>
    <property type="evidence" value="ECO:0007669"/>
    <property type="project" value="InterPro"/>
</dbReference>
<dbReference type="PANTHER" id="PTHR24327:SF29">
    <property type="entry name" value="HOMEOBOX PROTEIN VENTX"/>
    <property type="match status" value="1"/>
</dbReference>
<dbReference type="SMART" id="SM00389">
    <property type="entry name" value="HOX"/>
    <property type="match status" value="1"/>
</dbReference>
<dbReference type="PROSITE" id="PS00027">
    <property type="entry name" value="HOMEOBOX_1"/>
    <property type="match status" value="1"/>
</dbReference>
<organism evidence="8 9">
    <name type="scientific">Nomascus leucogenys</name>
    <name type="common">Northern white-cheeked gibbon</name>
    <name type="synonym">Hylobates leucogenys</name>
    <dbReference type="NCBI Taxonomy" id="61853"/>
    <lineage>
        <taxon>Eukaryota</taxon>
        <taxon>Metazoa</taxon>
        <taxon>Chordata</taxon>
        <taxon>Craniata</taxon>
        <taxon>Vertebrata</taxon>
        <taxon>Euteleostomi</taxon>
        <taxon>Mammalia</taxon>
        <taxon>Eutheria</taxon>
        <taxon>Euarchontoglires</taxon>
        <taxon>Primates</taxon>
        <taxon>Haplorrhini</taxon>
        <taxon>Catarrhini</taxon>
        <taxon>Hylobatidae</taxon>
        <taxon>Nomascus</taxon>
    </lineage>
</organism>
<dbReference type="InterPro" id="IPR017970">
    <property type="entry name" value="Homeobox_CS"/>
</dbReference>
<evidence type="ECO:0000313" key="9">
    <source>
        <dbReference type="Proteomes" id="UP000001073"/>
    </source>
</evidence>
<feature type="region of interest" description="Disordered" evidence="6">
    <location>
        <begin position="1"/>
        <end position="77"/>
    </location>
</feature>
<dbReference type="PROSITE" id="PS50071">
    <property type="entry name" value="HOMEOBOX_2"/>
    <property type="match status" value="1"/>
</dbReference>
<evidence type="ECO:0000256" key="4">
    <source>
        <dbReference type="PROSITE-ProRule" id="PRU00108"/>
    </source>
</evidence>
<keyword evidence="9" id="KW-1185">Reference proteome</keyword>
<dbReference type="PANTHER" id="PTHR24327">
    <property type="entry name" value="HOMEOBOX PROTEIN"/>
    <property type="match status" value="1"/>
</dbReference>
<keyword evidence="3 4" id="KW-0539">Nucleus</keyword>
<evidence type="ECO:0000259" key="7">
    <source>
        <dbReference type="PROSITE" id="PS50071"/>
    </source>
</evidence>
<accession>A0A2I3H5V4</accession>
<dbReference type="SUPFAM" id="SSF46689">
    <property type="entry name" value="Homeodomain-like"/>
    <property type="match status" value="1"/>
</dbReference>
<comment type="subcellular location">
    <subcellularLocation>
        <location evidence="4 5">Nucleus</location>
    </subcellularLocation>
</comment>
<feature type="compositionally biased region" description="Polar residues" evidence="6">
    <location>
        <begin position="47"/>
        <end position="71"/>
    </location>
</feature>
<dbReference type="InterPro" id="IPR009057">
    <property type="entry name" value="Homeodomain-like_sf"/>
</dbReference>
<dbReference type="Ensembl" id="ENSNLET00000054471.1">
    <property type="protein sequence ID" value="ENSNLEP00000038964.1"/>
    <property type="gene ID" value="ENSNLEG00000028275.1"/>
</dbReference>
<keyword evidence="1 4" id="KW-0238">DNA-binding</keyword>
<dbReference type="AlphaFoldDB" id="A0A2I3H5V4"/>
<dbReference type="Gene3D" id="1.10.10.60">
    <property type="entry name" value="Homeodomain-like"/>
    <property type="match status" value="1"/>
</dbReference>
<dbReference type="Proteomes" id="UP000001073">
    <property type="component" value="Chromosome 4"/>
</dbReference>
<dbReference type="GO" id="GO:0005634">
    <property type="term" value="C:nucleus"/>
    <property type="evidence" value="ECO:0007669"/>
    <property type="project" value="UniProtKB-SubCell"/>
</dbReference>
<reference evidence="8 9" key="1">
    <citation type="submission" date="2012-10" db="EMBL/GenBank/DDBJ databases">
        <authorList>
            <consortium name="Gibbon Genome Sequencing Consortium"/>
        </authorList>
    </citation>
    <scope>NUCLEOTIDE SEQUENCE [LARGE SCALE GENOMIC DNA]</scope>
</reference>
<feature type="DNA-binding region" description="Homeobox" evidence="4">
    <location>
        <begin position="86"/>
        <end position="139"/>
    </location>
</feature>
<dbReference type="InterPro" id="IPR050460">
    <property type="entry name" value="Distal-less_Homeobox_TF"/>
</dbReference>
<protein>
    <recommendedName>
        <fullName evidence="7">Homeobox domain-containing protein</fullName>
    </recommendedName>
</protein>
<dbReference type="GeneTree" id="ENSGT00940000163757"/>
<feature type="compositionally biased region" description="Polar residues" evidence="6">
    <location>
        <begin position="1"/>
        <end position="34"/>
    </location>
</feature>
<dbReference type="Pfam" id="PF00046">
    <property type="entry name" value="Homeodomain"/>
    <property type="match status" value="1"/>
</dbReference>
<dbReference type="STRING" id="61853.ENSNLEP00000038964"/>
<dbReference type="GO" id="GO:0000978">
    <property type="term" value="F:RNA polymerase II cis-regulatory region sequence-specific DNA binding"/>
    <property type="evidence" value="ECO:0007669"/>
    <property type="project" value="TreeGrafter"/>
</dbReference>
<evidence type="ECO:0000256" key="1">
    <source>
        <dbReference type="ARBA" id="ARBA00023125"/>
    </source>
</evidence>
<keyword evidence="2 4" id="KW-0371">Homeobox</keyword>
<dbReference type="EMBL" id="ADFV01171603">
    <property type="status" value="NOT_ANNOTATED_CDS"/>
    <property type="molecule type" value="Genomic_DNA"/>
</dbReference>
<evidence type="ECO:0000256" key="5">
    <source>
        <dbReference type="RuleBase" id="RU000682"/>
    </source>
</evidence>
<reference evidence="8" key="2">
    <citation type="submission" date="2025-08" db="UniProtKB">
        <authorList>
            <consortium name="Ensembl"/>
        </authorList>
    </citation>
    <scope>IDENTIFICATION</scope>
</reference>
<gene>
    <name evidence="8" type="primary">LOC100585197</name>
</gene>
<evidence type="ECO:0000256" key="6">
    <source>
        <dbReference type="SAM" id="MobiDB-lite"/>
    </source>
</evidence>
<proteinExistence type="predicted"/>
<name>A0A2I3H5V4_NOMLE</name>
<dbReference type="CDD" id="cd00086">
    <property type="entry name" value="homeodomain"/>
    <property type="match status" value="1"/>
</dbReference>
<feature type="domain" description="Homeobox" evidence="7">
    <location>
        <begin position="84"/>
        <end position="138"/>
    </location>
</feature>
<reference evidence="8" key="3">
    <citation type="submission" date="2025-09" db="UniProtKB">
        <authorList>
            <consortium name="Ensembl"/>
        </authorList>
    </citation>
    <scope>IDENTIFICATION</scope>
</reference>
<dbReference type="InParanoid" id="A0A2I3H5V4"/>
<evidence type="ECO:0000256" key="3">
    <source>
        <dbReference type="ARBA" id="ARBA00023242"/>
    </source>
</evidence>
<evidence type="ECO:0000256" key="2">
    <source>
        <dbReference type="ARBA" id="ARBA00023155"/>
    </source>
</evidence>
<dbReference type="InterPro" id="IPR001356">
    <property type="entry name" value="HD"/>
</dbReference>
<evidence type="ECO:0000313" key="8">
    <source>
        <dbReference type="Ensembl" id="ENSNLEP00000038964.1"/>
    </source>
</evidence>
<sequence length="262" mass="28439">MCLSSSPPRGWQQPSSFGSMDWLSPSSCSGSTHTPRPADVSPRSLPGPSQTFGNREPPQTVSTKEASSSNLHAPERTVLAPGVRAAFTTEQVRALEGVFRHHQYLGPLERKRLARETQLSEVQIKTWFQNRRMKHKRQMQDSQLNGAFSGSLHGPPAFHSPSSGLANGLQLLCPWALASSWASCCGQLLAYHPPRPGSGEHTLGPALSTGPWGLCALPETGDAFEETPLTPCLPHTRSVQIASDAYPEDSAVLFTSWRHLSP</sequence>